<feature type="region of interest" description="Disordered" evidence="1">
    <location>
        <begin position="1"/>
        <end position="22"/>
    </location>
</feature>
<reference evidence="2 3" key="1">
    <citation type="submission" date="2020-12" db="EMBL/GenBank/DDBJ databases">
        <authorList>
            <person name="Kusuma A.B."/>
            <person name="Nouioui I."/>
            <person name="Goodfellow M."/>
        </authorList>
    </citation>
    <scope>NUCLEOTIDE SEQUENCE [LARGE SCALE GENOMIC DNA]</scope>
    <source>
        <strain evidence="2 3">DSM 41764</strain>
    </source>
</reference>
<dbReference type="EMBL" id="JAEEAQ010000040">
    <property type="protein sequence ID" value="MBI0312724.1"/>
    <property type="molecule type" value="Genomic_DNA"/>
</dbReference>
<name>A0ABS0R5T2_9ACTN</name>
<feature type="compositionally biased region" description="Polar residues" evidence="1">
    <location>
        <begin position="7"/>
        <end position="22"/>
    </location>
</feature>
<accession>A0ABS0R5T2</accession>
<evidence type="ECO:0000256" key="1">
    <source>
        <dbReference type="SAM" id="MobiDB-lite"/>
    </source>
</evidence>
<sequence length="146" mass="15621">MKDRTGKTANTKTVRGNQSSSLPIRRPGRLIVEFIGGLGPDTRHLDVVASGEMVTATGTITGVNLVGHDEYPRAIVTVTGADGESAQCTVDTEHYLDLWGYLVEDTRVQVRGTVRRPLLEMPALIDVKAIRPALSVVAAQARAVSA</sequence>
<evidence type="ECO:0000313" key="2">
    <source>
        <dbReference type="EMBL" id="MBI0312724.1"/>
    </source>
</evidence>
<dbReference type="RefSeq" id="WP_198275946.1">
    <property type="nucleotide sequence ID" value="NZ_BAAAIF010000018.1"/>
</dbReference>
<keyword evidence="3" id="KW-1185">Reference proteome</keyword>
<comment type="caution">
    <text evidence="2">The sequence shown here is derived from an EMBL/GenBank/DDBJ whole genome shotgun (WGS) entry which is preliminary data.</text>
</comment>
<gene>
    <name evidence="2" type="ORF">JBF12_06885</name>
</gene>
<evidence type="ECO:0000313" key="3">
    <source>
        <dbReference type="Proteomes" id="UP000638849"/>
    </source>
</evidence>
<organism evidence="2 3">
    <name type="scientific">Streptomyces javensis</name>
    <dbReference type="NCBI Taxonomy" id="114698"/>
    <lineage>
        <taxon>Bacteria</taxon>
        <taxon>Bacillati</taxon>
        <taxon>Actinomycetota</taxon>
        <taxon>Actinomycetes</taxon>
        <taxon>Kitasatosporales</taxon>
        <taxon>Streptomycetaceae</taxon>
        <taxon>Streptomyces</taxon>
        <taxon>Streptomyces violaceusniger group</taxon>
    </lineage>
</organism>
<protein>
    <submittedName>
        <fullName evidence="2">Uncharacterized protein</fullName>
    </submittedName>
</protein>
<dbReference type="Proteomes" id="UP000638849">
    <property type="component" value="Unassembled WGS sequence"/>
</dbReference>
<proteinExistence type="predicted"/>